<proteinExistence type="predicted"/>
<evidence type="ECO:0000313" key="1">
    <source>
        <dbReference type="EMBL" id="JAH76639.1"/>
    </source>
</evidence>
<protein>
    <submittedName>
        <fullName evidence="1">Uncharacterized protein</fullName>
    </submittedName>
</protein>
<organism evidence="1">
    <name type="scientific">Anguilla anguilla</name>
    <name type="common">European freshwater eel</name>
    <name type="synonym">Muraena anguilla</name>
    <dbReference type="NCBI Taxonomy" id="7936"/>
    <lineage>
        <taxon>Eukaryota</taxon>
        <taxon>Metazoa</taxon>
        <taxon>Chordata</taxon>
        <taxon>Craniata</taxon>
        <taxon>Vertebrata</taxon>
        <taxon>Euteleostomi</taxon>
        <taxon>Actinopterygii</taxon>
        <taxon>Neopterygii</taxon>
        <taxon>Teleostei</taxon>
        <taxon>Anguilliformes</taxon>
        <taxon>Anguillidae</taxon>
        <taxon>Anguilla</taxon>
    </lineage>
</organism>
<dbReference type="EMBL" id="GBXM01031938">
    <property type="protein sequence ID" value="JAH76639.1"/>
    <property type="molecule type" value="Transcribed_RNA"/>
</dbReference>
<sequence>MVTNILRNLNNFHIHNLASKWFDFVA</sequence>
<reference evidence="1" key="1">
    <citation type="submission" date="2014-11" db="EMBL/GenBank/DDBJ databases">
        <authorList>
            <person name="Amaro Gonzalez C."/>
        </authorList>
    </citation>
    <scope>NUCLEOTIDE SEQUENCE</scope>
</reference>
<reference evidence="1" key="2">
    <citation type="journal article" date="2015" name="Fish Shellfish Immunol.">
        <title>Early steps in the European eel (Anguilla anguilla)-Vibrio vulnificus interaction in the gills: Role of the RtxA13 toxin.</title>
        <authorList>
            <person name="Callol A."/>
            <person name="Pajuelo D."/>
            <person name="Ebbesson L."/>
            <person name="Teles M."/>
            <person name="MacKenzie S."/>
            <person name="Amaro C."/>
        </authorList>
    </citation>
    <scope>NUCLEOTIDE SEQUENCE</scope>
</reference>
<name>A0A0E9VET3_ANGAN</name>
<accession>A0A0E9VET3</accession>
<dbReference type="AlphaFoldDB" id="A0A0E9VET3"/>